<accession>A0A915JIA1</accession>
<dbReference type="AlphaFoldDB" id="A0A915JIA1"/>
<protein>
    <submittedName>
        <fullName evidence="2">Uncharacterized protein</fullName>
    </submittedName>
</protein>
<name>A0A915JIA1_ROMCU</name>
<organism evidence="1 2">
    <name type="scientific">Romanomermis culicivorax</name>
    <name type="common">Nematode worm</name>
    <dbReference type="NCBI Taxonomy" id="13658"/>
    <lineage>
        <taxon>Eukaryota</taxon>
        <taxon>Metazoa</taxon>
        <taxon>Ecdysozoa</taxon>
        <taxon>Nematoda</taxon>
        <taxon>Enoplea</taxon>
        <taxon>Dorylaimia</taxon>
        <taxon>Mermithida</taxon>
        <taxon>Mermithoidea</taxon>
        <taxon>Mermithidae</taxon>
        <taxon>Romanomermis</taxon>
    </lineage>
</organism>
<evidence type="ECO:0000313" key="1">
    <source>
        <dbReference type="Proteomes" id="UP000887565"/>
    </source>
</evidence>
<proteinExistence type="predicted"/>
<dbReference type="Proteomes" id="UP000887565">
    <property type="component" value="Unplaced"/>
</dbReference>
<dbReference type="WBParaSite" id="nRc.2.0.1.t25843-RA">
    <property type="protein sequence ID" value="nRc.2.0.1.t25843-RA"/>
    <property type="gene ID" value="nRc.2.0.1.g25843"/>
</dbReference>
<reference evidence="2" key="1">
    <citation type="submission" date="2022-11" db="UniProtKB">
        <authorList>
            <consortium name="WormBaseParasite"/>
        </authorList>
    </citation>
    <scope>IDENTIFICATION</scope>
</reference>
<evidence type="ECO:0000313" key="2">
    <source>
        <dbReference type="WBParaSite" id="nRc.2.0.1.t25843-RA"/>
    </source>
</evidence>
<sequence length="186" mass="21865">MQTLYATTVQSLYEVQFIANENSDGFLIKKHKSKNLYNELCNGAGCDRAKVERFSPTDRHQTSTRPATTWRLHFWTKCGKRNENLKLGMQRVPGPVIRYYPIIVQRYLVLFKTLKRGSTSLKIPKRLSNSSCVQSSELLPIKEGKRSFFQNKRHSGAVLTEFIWRIYHINNFFKEKMRSTDIYMIY</sequence>
<keyword evidence="1" id="KW-1185">Reference proteome</keyword>